<dbReference type="EMBL" id="JAYMGO010000001">
    <property type="protein sequence ID" value="KAL1282527.1"/>
    <property type="molecule type" value="Genomic_DNA"/>
</dbReference>
<evidence type="ECO:0000313" key="4">
    <source>
        <dbReference type="Proteomes" id="UP001558613"/>
    </source>
</evidence>
<keyword evidence="4" id="KW-1185">Reference proteome</keyword>
<protein>
    <submittedName>
        <fullName evidence="3">Uncharacterized protein</fullName>
    </submittedName>
</protein>
<feature type="transmembrane region" description="Helical" evidence="2">
    <location>
        <begin position="43"/>
        <end position="62"/>
    </location>
</feature>
<keyword evidence="2" id="KW-0472">Membrane</keyword>
<keyword evidence="2" id="KW-0812">Transmembrane</keyword>
<gene>
    <name evidence="3" type="ORF">QQF64_001330</name>
</gene>
<reference evidence="3 4" key="1">
    <citation type="submission" date="2023-09" db="EMBL/GenBank/DDBJ databases">
        <authorList>
            <person name="Wang M."/>
        </authorList>
    </citation>
    <scope>NUCLEOTIDE SEQUENCE [LARGE SCALE GENOMIC DNA]</scope>
    <source>
        <strain evidence="3">GT-2023</strain>
        <tissue evidence="3">Liver</tissue>
    </source>
</reference>
<dbReference type="Proteomes" id="UP001558613">
    <property type="component" value="Unassembled WGS sequence"/>
</dbReference>
<evidence type="ECO:0000313" key="3">
    <source>
        <dbReference type="EMBL" id="KAL1282527.1"/>
    </source>
</evidence>
<feature type="compositionally biased region" description="Basic residues" evidence="1">
    <location>
        <begin position="81"/>
        <end position="90"/>
    </location>
</feature>
<evidence type="ECO:0000256" key="2">
    <source>
        <dbReference type="SAM" id="Phobius"/>
    </source>
</evidence>
<organism evidence="3 4">
    <name type="scientific">Cirrhinus molitorella</name>
    <name type="common">mud carp</name>
    <dbReference type="NCBI Taxonomy" id="172907"/>
    <lineage>
        <taxon>Eukaryota</taxon>
        <taxon>Metazoa</taxon>
        <taxon>Chordata</taxon>
        <taxon>Craniata</taxon>
        <taxon>Vertebrata</taxon>
        <taxon>Euteleostomi</taxon>
        <taxon>Actinopterygii</taxon>
        <taxon>Neopterygii</taxon>
        <taxon>Teleostei</taxon>
        <taxon>Ostariophysi</taxon>
        <taxon>Cypriniformes</taxon>
        <taxon>Cyprinidae</taxon>
        <taxon>Labeoninae</taxon>
        <taxon>Labeonini</taxon>
        <taxon>Cirrhinus</taxon>
    </lineage>
</organism>
<keyword evidence="2" id="KW-1133">Transmembrane helix</keyword>
<feature type="region of interest" description="Disordered" evidence="1">
    <location>
        <begin position="81"/>
        <end position="101"/>
    </location>
</feature>
<name>A0ABR3NZR4_9TELE</name>
<sequence length="101" mass="11891">MLLPLLHLKPHHLDWIQLRTQKAKPEVEFCAFVMDLLFSGFELVFIIIAFTIMCLFGLAAVYTHNTDHQDDYIQTEQKIMRPKKHSKKIQRVVTKTNQELP</sequence>
<proteinExistence type="predicted"/>
<evidence type="ECO:0000256" key="1">
    <source>
        <dbReference type="SAM" id="MobiDB-lite"/>
    </source>
</evidence>
<accession>A0ABR3NZR4</accession>
<comment type="caution">
    <text evidence="3">The sequence shown here is derived from an EMBL/GenBank/DDBJ whole genome shotgun (WGS) entry which is preliminary data.</text>
</comment>